<gene>
    <name evidence="1" type="ORF">BVRB_4g094500</name>
</gene>
<dbReference type="AlphaFoldDB" id="A0A0J8E4Y8"/>
<evidence type="ECO:0000313" key="2">
    <source>
        <dbReference type="Proteomes" id="UP000035740"/>
    </source>
</evidence>
<accession>A0A0J8E4Y8</accession>
<proteinExistence type="predicted"/>
<evidence type="ECO:0000313" key="1">
    <source>
        <dbReference type="EMBL" id="KMS98230.1"/>
    </source>
</evidence>
<organism evidence="1 2">
    <name type="scientific">Beta vulgaris subsp. vulgaris</name>
    <name type="common">Beet</name>
    <dbReference type="NCBI Taxonomy" id="3555"/>
    <lineage>
        <taxon>Eukaryota</taxon>
        <taxon>Viridiplantae</taxon>
        <taxon>Streptophyta</taxon>
        <taxon>Embryophyta</taxon>
        <taxon>Tracheophyta</taxon>
        <taxon>Spermatophyta</taxon>
        <taxon>Magnoliopsida</taxon>
        <taxon>eudicotyledons</taxon>
        <taxon>Gunneridae</taxon>
        <taxon>Pentapetalae</taxon>
        <taxon>Caryophyllales</taxon>
        <taxon>Chenopodiaceae</taxon>
        <taxon>Betoideae</taxon>
        <taxon>Beta</taxon>
    </lineage>
</organism>
<sequence length="39" mass="4751">MYRFTNITQKLQTSYTKTLKKKVLNQNIHSIHKLQYIII</sequence>
<dbReference type="EMBL" id="KQ090263">
    <property type="protein sequence ID" value="KMS98230.1"/>
    <property type="molecule type" value="Genomic_DNA"/>
</dbReference>
<protein>
    <submittedName>
        <fullName evidence="1">Uncharacterized protein</fullName>
    </submittedName>
</protein>
<reference evidence="1 2" key="1">
    <citation type="journal article" date="2014" name="Nature">
        <title>The genome of the recently domesticated crop plant sugar beet (Beta vulgaris).</title>
        <authorList>
            <person name="Dohm J.C."/>
            <person name="Minoche A.E."/>
            <person name="Holtgrawe D."/>
            <person name="Capella-Gutierrez S."/>
            <person name="Zakrzewski F."/>
            <person name="Tafer H."/>
            <person name="Rupp O."/>
            <person name="Sorensen T.R."/>
            <person name="Stracke R."/>
            <person name="Reinhardt R."/>
            <person name="Goesmann A."/>
            <person name="Kraft T."/>
            <person name="Schulz B."/>
            <person name="Stadler P.F."/>
            <person name="Schmidt T."/>
            <person name="Gabaldon T."/>
            <person name="Lehrach H."/>
            <person name="Weisshaar B."/>
            <person name="Himmelbauer H."/>
        </authorList>
    </citation>
    <scope>NUCLEOTIDE SEQUENCE [LARGE SCALE GENOMIC DNA]</scope>
    <source>
        <tissue evidence="1">Taproot</tissue>
    </source>
</reference>
<dbReference type="Gramene" id="KMS98230">
    <property type="protein sequence ID" value="KMS98230"/>
    <property type="gene ID" value="BVRB_4g094500"/>
</dbReference>
<dbReference type="Proteomes" id="UP000035740">
    <property type="component" value="Unassembled WGS sequence"/>
</dbReference>
<name>A0A0J8E4Y8_BETVV</name>
<keyword evidence="2" id="KW-1185">Reference proteome</keyword>